<sequence>MSKNPAVLRSKKITVEFSGFKAINELDFQVNRNTVHFVIGPNGAGKTTLLDVICGNARASKGSITFNEKYELAKMSENEIVHRGISRKFQAPSVFAHLTVFENLEIAMKQKKTLRSILRAKMTKEEEQKLTDMLDLIGLTSEKDKSAGSLAHGQKQWLEIAMVLMQEPDLVLLDEPIAGMSKQERIKTGELITKIAKERAVLIVEHDMDFVKDYADVVTVMHEGQLLFEGSMEDVQKDPKVREVYLGRKVDADAEVTGT</sequence>
<dbReference type="FunFam" id="3.40.50.300:FF:000421">
    <property type="entry name" value="Branched-chain amino acid ABC transporter ATP-binding protein"/>
    <property type="match status" value="1"/>
</dbReference>
<evidence type="ECO:0000256" key="1">
    <source>
        <dbReference type="ARBA" id="ARBA00022448"/>
    </source>
</evidence>
<gene>
    <name evidence="5" type="primary">urtD</name>
    <name evidence="5" type="ORF">NC661_19605</name>
</gene>
<dbReference type="PROSITE" id="PS50893">
    <property type="entry name" value="ABC_TRANSPORTER_2"/>
    <property type="match status" value="1"/>
</dbReference>
<evidence type="ECO:0000256" key="2">
    <source>
        <dbReference type="ARBA" id="ARBA00022741"/>
    </source>
</evidence>
<dbReference type="InterPro" id="IPR003439">
    <property type="entry name" value="ABC_transporter-like_ATP-bd"/>
</dbReference>
<dbReference type="GO" id="GO:0016887">
    <property type="term" value="F:ATP hydrolysis activity"/>
    <property type="evidence" value="ECO:0007669"/>
    <property type="project" value="InterPro"/>
</dbReference>
<dbReference type="InterPro" id="IPR027417">
    <property type="entry name" value="P-loop_NTPase"/>
</dbReference>
<dbReference type="InterPro" id="IPR051120">
    <property type="entry name" value="ABC_AA/LPS_Transport"/>
</dbReference>
<accession>A0A9X3WPM6</accession>
<dbReference type="InterPro" id="IPR017781">
    <property type="entry name" value="ABC_transptr_urea_ATP-bd_UrtD"/>
</dbReference>
<evidence type="ECO:0000259" key="4">
    <source>
        <dbReference type="PROSITE" id="PS50893"/>
    </source>
</evidence>
<proteinExistence type="predicted"/>
<dbReference type="Pfam" id="PF12399">
    <property type="entry name" value="BCA_ABC_TP_C"/>
    <property type="match status" value="1"/>
</dbReference>
<dbReference type="SUPFAM" id="SSF52540">
    <property type="entry name" value="P-loop containing nucleoside triphosphate hydrolases"/>
    <property type="match status" value="1"/>
</dbReference>
<keyword evidence="3 5" id="KW-0067">ATP-binding</keyword>
<dbReference type="InterPro" id="IPR003593">
    <property type="entry name" value="AAA+_ATPase"/>
</dbReference>
<keyword evidence="1" id="KW-0813">Transport</keyword>
<evidence type="ECO:0000256" key="3">
    <source>
        <dbReference type="ARBA" id="ARBA00022840"/>
    </source>
</evidence>
<dbReference type="RefSeq" id="WP_259865266.1">
    <property type="nucleotide sequence ID" value="NZ_JAMQJZ010000023.1"/>
</dbReference>
<dbReference type="GO" id="GO:0005886">
    <property type="term" value="C:plasma membrane"/>
    <property type="evidence" value="ECO:0007669"/>
    <property type="project" value="TreeGrafter"/>
</dbReference>
<feature type="domain" description="ABC transporter" evidence="4">
    <location>
        <begin position="8"/>
        <end position="248"/>
    </location>
</feature>
<evidence type="ECO:0000313" key="5">
    <source>
        <dbReference type="EMBL" id="MDC3422563.1"/>
    </source>
</evidence>
<dbReference type="Gene3D" id="3.40.50.300">
    <property type="entry name" value="P-loop containing nucleotide triphosphate hydrolases"/>
    <property type="match status" value="1"/>
</dbReference>
<evidence type="ECO:0000313" key="6">
    <source>
        <dbReference type="Proteomes" id="UP001145072"/>
    </source>
</evidence>
<dbReference type="EMBL" id="JAMQJZ010000023">
    <property type="protein sequence ID" value="MDC3422563.1"/>
    <property type="molecule type" value="Genomic_DNA"/>
</dbReference>
<dbReference type="Pfam" id="PF00005">
    <property type="entry name" value="ABC_tran"/>
    <property type="match status" value="1"/>
</dbReference>
<dbReference type="PANTHER" id="PTHR45772:SF8">
    <property type="entry name" value="HIGH-AFFINITY BRANCHED-CHAIN AMINO ACID TRANSPORT ATP-BINDING PROTEIN"/>
    <property type="match status" value="1"/>
</dbReference>
<comment type="caution">
    <text evidence="5">The sequence shown here is derived from an EMBL/GenBank/DDBJ whole genome shotgun (WGS) entry which is preliminary data.</text>
</comment>
<reference evidence="5" key="1">
    <citation type="submission" date="2022-06" db="EMBL/GenBank/DDBJ databases">
        <title>Aquibacillus sp. a new bacterium isolated from soil saline samples.</title>
        <authorList>
            <person name="Galisteo C."/>
            <person name="De La Haba R."/>
            <person name="Sanchez-Porro C."/>
            <person name="Ventosa A."/>
        </authorList>
    </citation>
    <scope>NUCLEOTIDE SEQUENCE</scope>
    <source>
        <strain evidence="5">JCM 12387</strain>
    </source>
</reference>
<dbReference type="CDD" id="cd03219">
    <property type="entry name" value="ABC_Mj1267_LivG_branched"/>
    <property type="match status" value="1"/>
</dbReference>
<name>A0A9X3WPM6_9BACI</name>
<keyword evidence="6" id="KW-1185">Reference proteome</keyword>
<keyword evidence="2" id="KW-0547">Nucleotide-binding</keyword>
<dbReference type="Proteomes" id="UP001145072">
    <property type="component" value="Unassembled WGS sequence"/>
</dbReference>
<dbReference type="NCBIfam" id="TIGR03411">
    <property type="entry name" value="urea_trans_UrtD"/>
    <property type="match status" value="1"/>
</dbReference>
<dbReference type="AlphaFoldDB" id="A0A9X3WPM6"/>
<organism evidence="5 6">
    <name type="scientific">Aquibacillus koreensis</name>
    <dbReference type="NCBI Taxonomy" id="279446"/>
    <lineage>
        <taxon>Bacteria</taxon>
        <taxon>Bacillati</taxon>
        <taxon>Bacillota</taxon>
        <taxon>Bacilli</taxon>
        <taxon>Bacillales</taxon>
        <taxon>Bacillaceae</taxon>
        <taxon>Aquibacillus</taxon>
    </lineage>
</organism>
<dbReference type="InterPro" id="IPR032823">
    <property type="entry name" value="BCA_ABC_TP_C"/>
</dbReference>
<protein>
    <submittedName>
        <fullName evidence="5">Urea ABC transporter ATP-binding protein UrtD</fullName>
    </submittedName>
</protein>
<dbReference type="GO" id="GO:0005524">
    <property type="term" value="F:ATP binding"/>
    <property type="evidence" value="ECO:0007669"/>
    <property type="project" value="UniProtKB-KW"/>
</dbReference>
<dbReference type="PANTHER" id="PTHR45772">
    <property type="entry name" value="CONSERVED COMPONENT OF ABC TRANSPORTER FOR NATURAL AMINO ACIDS-RELATED"/>
    <property type="match status" value="1"/>
</dbReference>
<dbReference type="SMART" id="SM00382">
    <property type="entry name" value="AAA"/>
    <property type="match status" value="1"/>
</dbReference>